<sequence length="295" mass="31414">MPTVGFRTLLPFLAVIIRPALAGWDATEYLIVRNITTGLVPDYVESSTVYPTGPVTPTSTSAATGTGYVPVTDDNGYMLELITTTSYLFLPTDATDLPIATTTAESGIVEDGETTTSITTKYYMPLTVSNPESCTLTDFTYTEALGLEFTKPWMRERATESDLALLVTTYESVISTNLGGQPVTTSRCDVYLKSDAIPVEDPNDEYKFDGLLSECVDPRPSVCTGTGQNAAATGSEGCRGAYPPTAAAHQEAPTGEDDSVPEPTETGGGSSWKHRSGQWPPVIIAGLLAMLLLIV</sequence>
<gene>
    <name evidence="3" type="ORF">BJY01DRAFT_164981</name>
</gene>
<evidence type="ECO:0000256" key="2">
    <source>
        <dbReference type="SAM" id="SignalP"/>
    </source>
</evidence>
<accession>A0ABR4K5P6</accession>
<keyword evidence="2" id="KW-0732">Signal</keyword>
<dbReference type="EMBL" id="JBFXLU010000055">
    <property type="protein sequence ID" value="KAL2847549.1"/>
    <property type="molecule type" value="Genomic_DNA"/>
</dbReference>
<evidence type="ECO:0000313" key="4">
    <source>
        <dbReference type="Proteomes" id="UP001610446"/>
    </source>
</evidence>
<feature type="region of interest" description="Disordered" evidence="1">
    <location>
        <begin position="227"/>
        <end position="275"/>
    </location>
</feature>
<keyword evidence="4" id="KW-1185">Reference proteome</keyword>
<proteinExistence type="predicted"/>
<protein>
    <submittedName>
        <fullName evidence="3">Uncharacterized protein</fullName>
    </submittedName>
</protein>
<feature type="signal peptide" evidence="2">
    <location>
        <begin position="1"/>
        <end position="22"/>
    </location>
</feature>
<evidence type="ECO:0000256" key="1">
    <source>
        <dbReference type="SAM" id="MobiDB-lite"/>
    </source>
</evidence>
<evidence type="ECO:0000313" key="3">
    <source>
        <dbReference type="EMBL" id="KAL2847549.1"/>
    </source>
</evidence>
<dbReference type="Proteomes" id="UP001610446">
    <property type="component" value="Unassembled WGS sequence"/>
</dbReference>
<feature type="chain" id="PRO_5045399217" evidence="2">
    <location>
        <begin position="23"/>
        <end position="295"/>
    </location>
</feature>
<comment type="caution">
    <text evidence="3">The sequence shown here is derived from an EMBL/GenBank/DDBJ whole genome shotgun (WGS) entry which is preliminary data.</text>
</comment>
<organism evidence="3 4">
    <name type="scientific">Aspergillus pseudoustus</name>
    <dbReference type="NCBI Taxonomy" id="1810923"/>
    <lineage>
        <taxon>Eukaryota</taxon>
        <taxon>Fungi</taxon>
        <taxon>Dikarya</taxon>
        <taxon>Ascomycota</taxon>
        <taxon>Pezizomycotina</taxon>
        <taxon>Eurotiomycetes</taxon>
        <taxon>Eurotiomycetidae</taxon>
        <taxon>Eurotiales</taxon>
        <taxon>Aspergillaceae</taxon>
        <taxon>Aspergillus</taxon>
        <taxon>Aspergillus subgen. Nidulantes</taxon>
    </lineage>
</organism>
<reference evidence="3 4" key="1">
    <citation type="submission" date="2024-07" db="EMBL/GenBank/DDBJ databases">
        <title>Section-level genome sequencing and comparative genomics of Aspergillus sections Usti and Cavernicolus.</title>
        <authorList>
            <consortium name="Lawrence Berkeley National Laboratory"/>
            <person name="Nybo J.L."/>
            <person name="Vesth T.C."/>
            <person name="Theobald S."/>
            <person name="Frisvad J.C."/>
            <person name="Larsen T.O."/>
            <person name="Kjaerboelling I."/>
            <person name="Rothschild-Mancinelli K."/>
            <person name="Lyhne E.K."/>
            <person name="Kogle M.E."/>
            <person name="Barry K."/>
            <person name="Clum A."/>
            <person name="Na H."/>
            <person name="Ledsgaard L."/>
            <person name="Lin J."/>
            <person name="Lipzen A."/>
            <person name="Kuo A."/>
            <person name="Riley R."/>
            <person name="Mondo S."/>
            <person name="Labutti K."/>
            <person name="Haridas S."/>
            <person name="Pangalinan J."/>
            <person name="Salamov A.A."/>
            <person name="Simmons B.A."/>
            <person name="Magnuson J.K."/>
            <person name="Chen J."/>
            <person name="Drula E."/>
            <person name="Henrissat B."/>
            <person name="Wiebenga A."/>
            <person name="Lubbers R.J."/>
            <person name="Gomes A.C."/>
            <person name="Makela M.R."/>
            <person name="Stajich J."/>
            <person name="Grigoriev I.V."/>
            <person name="Mortensen U.H."/>
            <person name="De Vries R.P."/>
            <person name="Baker S.E."/>
            <person name="Andersen M.R."/>
        </authorList>
    </citation>
    <scope>NUCLEOTIDE SEQUENCE [LARGE SCALE GENOMIC DNA]</scope>
    <source>
        <strain evidence="3 4">CBS 123904</strain>
    </source>
</reference>
<name>A0ABR4K5P6_9EURO</name>